<name>A0A2J6RW95_HYAVF</name>
<sequence length="669" mass="76134">MSFCDDCRSLDLSTRLKVTKGTVQTAQTSDEQDLRKWTLKSLRKSAETCDLCQLFLKAVHFHDRMLPETPPDNLLCRLVIKDYGDILSMQSGEIIPPEILLGYESNDVEQILRLYIYVETLNQARPLMLPCGFQMKAPDSSVNRSTVLRGRVVDSQVDNSLLLKWIKMCPEFHGSICAPARILDETDNLKMRVIDIERLCIVDLPRDAEYVALSYVWGNAQQQLLLLENLEELTQPFGIREIAGKLPKTIRDAMNLVEQLGQRFLWVDAMCIIQDDPVDLDVQIQHMNVVYGCATLTVVAASGSDSNAGLPGLNSNSRKLLAIDQEIQGVRLITSLPDFTRSLGDSVWDSRGWTMQEKVLSKHLLIFTEYQIFYHCNSATWCEDAIWESQDPYIQLSPGIDISSPDNASRALPHHSFTGLRKYSHFVTDYRSRQLSYQSDALNAFMGALTALGRELNTSFIWGLPESAFNDTLLWRSPIQKASLRREQFPSWTWLGWKDSVLPGLMRFPTVDAEHVETVGHVQWHRVTSDGSQQLIGPSPTTYFELPRFDDSMAPKVPPQNLLRFRARSAYLFVGREPKADDARESTFARYGCPNYIVGLQNEDGKVTHLSSISLHEDWRRSQPDLLEFILICERRTRNPWDKGEVVEGLDLMLFLKRGGSIFGLFGEW</sequence>
<dbReference type="InterPro" id="IPR010730">
    <property type="entry name" value="HET"/>
</dbReference>
<evidence type="ECO:0000313" key="3">
    <source>
        <dbReference type="Proteomes" id="UP000235786"/>
    </source>
</evidence>
<dbReference type="AlphaFoldDB" id="A0A2J6RW95"/>
<reference evidence="2 3" key="1">
    <citation type="submission" date="2016-04" db="EMBL/GenBank/DDBJ databases">
        <title>A degradative enzymes factory behind the ericoid mycorrhizal symbiosis.</title>
        <authorList>
            <consortium name="DOE Joint Genome Institute"/>
            <person name="Martino E."/>
            <person name="Morin E."/>
            <person name="Grelet G."/>
            <person name="Kuo A."/>
            <person name="Kohler A."/>
            <person name="Daghino S."/>
            <person name="Barry K."/>
            <person name="Choi C."/>
            <person name="Cichocki N."/>
            <person name="Clum A."/>
            <person name="Copeland A."/>
            <person name="Hainaut M."/>
            <person name="Haridas S."/>
            <person name="Labutti K."/>
            <person name="Lindquist E."/>
            <person name="Lipzen A."/>
            <person name="Khouja H.-R."/>
            <person name="Murat C."/>
            <person name="Ohm R."/>
            <person name="Olson A."/>
            <person name="Spatafora J."/>
            <person name="Veneault-Fourrey C."/>
            <person name="Henrissat B."/>
            <person name="Grigoriev I."/>
            <person name="Martin F."/>
            <person name="Perotto S."/>
        </authorList>
    </citation>
    <scope>NUCLEOTIDE SEQUENCE [LARGE SCALE GENOMIC DNA]</scope>
    <source>
        <strain evidence="2 3">F</strain>
    </source>
</reference>
<organism evidence="2 3">
    <name type="scientific">Hyaloscypha variabilis (strain UAMH 11265 / GT02V1 / F)</name>
    <name type="common">Meliniomyces variabilis</name>
    <dbReference type="NCBI Taxonomy" id="1149755"/>
    <lineage>
        <taxon>Eukaryota</taxon>
        <taxon>Fungi</taxon>
        <taxon>Dikarya</taxon>
        <taxon>Ascomycota</taxon>
        <taxon>Pezizomycotina</taxon>
        <taxon>Leotiomycetes</taxon>
        <taxon>Helotiales</taxon>
        <taxon>Hyaloscyphaceae</taxon>
        <taxon>Hyaloscypha</taxon>
        <taxon>Hyaloscypha variabilis</taxon>
    </lineage>
</organism>
<evidence type="ECO:0000313" key="2">
    <source>
        <dbReference type="EMBL" id="PMD42787.1"/>
    </source>
</evidence>
<dbReference type="OrthoDB" id="5428863at2759"/>
<dbReference type="STRING" id="1149755.A0A2J6RW95"/>
<dbReference type="Pfam" id="PF06985">
    <property type="entry name" value="HET"/>
    <property type="match status" value="1"/>
</dbReference>
<dbReference type="EMBL" id="KZ613943">
    <property type="protein sequence ID" value="PMD42787.1"/>
    <property type="molecule type" value="Genomic_DNA"/>
</dbReference>
<feature type="domain" description="Heterokaryon incompatibility" evidence="1">
    <location>
        <begin position="210"/>
        <end position="357"/>
    </location>
</feature>
<accession>A0A2J6RW95</accession>
<evidence type="ECO:0000259" key="1">
    <source>
        <dbReference type="Pfam" id="PF06985"/>
    </source>
</evidence>
<dbReference type="PANTHER" id="PTHR33112">
    <property type="entry name" value="DOMAIN PROTEIN, PUTATIVE-RELATED"/>
    <property type="match status" value="1"/>
</dbReference>
<protein>
    <submittedName>
        <fullName evidence="2">HET-domain-containing protein</fullName>
    </submittedName>
</protein>
<proteinExistence type="predicted"/>
<dbReference type="Proteomes" id="UP000235786">
    <property type="component" value="Unassembled WGS sequence"/>
</dbReference>
<gene>
    <name evidence="2" type="ORF">L207DRAFT_632511</name>
</gene>
<dbReference type="PANTHER" id="PTHR33112:SF12">
    <property type="entry name" value="HETEROKARYON INCOMPATIBILITY DOMAIN-CONTAINING PROTEIN"/>
    <property type="match status" value="1"/>
</dbReference>
<keyword evidence="3" id="KW-1185">Reference proteome</keyword>